<feature type="compositionally biased region" description="Basic and acidic residues" evidence="1">
    <location>
        <begin position="150"/>
        <end position="170"/>
    </location>
</feature>
<accession>A0A5C3MQX0</accession>
<name>A0A5C3MQX0_9AGAM</name>
<gene>
    <name evidence="2" type="ORF">OE88DRAFT_1666496</name>
</gene>
<reference evidence="2 3" key="1">
    <citation type="journal article" date="2019" name="Nat. Ecol. Evol.">
        <title>Megaphylogeny resolves global patterns of mushroom evolution.</title>
        <authorList>
            <person name="Varga T."/>
            <person name="Krizsan K."/>
            <person name="Foldi C."/>
            <person name="Dima B."/>
            <person name="Sanchez-Garcia M."/>
            <person name="Sanchez-Ramirez S."/>
            <person name="Szollosi G.J."/>
            <person name="Szarkandi J.G."/>
            <person name="Papp V."/>
            <person name="Albert L."/>
            <person name="Andreopoulos W."/>
            <person name="Angelini C."/>
            <person name="Antonin V."/>
            <person name="Barry K.W."/>
            <person name="Bougher N.L."/>
            <person name="Buchanan P."/>
            <person name="Buyck B."/>
            <person name="Bense V."/>
            <person name="Catcheside P."/>
            <person name="Chovatia M."/>
            <person name="Cooper J."/>
            <person name="Damon W."/>
            <person name="Desjardin D."/>
            <person name="Finy P."/>
            <person name="Geml J."/>
            <person name="Haridas S."/>
            <person name="Hughes K."/>
            <person name="Justo A."/>
            <person name="Karasinski D."/>
            <person name="Kautmanova I."/>
            <person name="Kiss B."/>
            <person name="Kocsube S."/>
            <person name="Kotiranta H."/>
            <person name="LaButti K.M."/>
            <person name="Lechner B.E."/>
            <person name="Liimatainen K."/>
            <person name="Lipzen A."/>
            <person name="Lukacs Z."/>
            <person name="Mihaltcheva S."/>
            <person name="Morgado L.N."/>
            <person name="Niskanen T."/>
            <person name="Noordeloos M.E."/>
            <person name="Ohm R.A."/>
            <person name="Ortiz-Santana B."/>
            <person name="Ovrebo C."/>
            <person name="Racz N."/>
            <person name="Riley R."/>
            <person name="Savchenko A."/>
            <person name="Shiryaev A."/>
            <person name="Soop K."/>
            <person name="Spirin V."/>
            <person name="Szebenyi C."/>
            <person name="Tomsovsky M."/>
            <person name="Tulloss R.E."/>
            <person name="Uehling J."/>
            <person name="Grigoriev I.V."/>
            <person name="Vagvolgyi C."/>
            <person name="Papp T."/>
            <person name="Martin F.M."/>
            <person name="Miettinen O."/>
            <person name="Hibbett D.S."/>
            <person name="Nagy L.G."/>
        </authorList>
    </citation>
    <scope>NUCLEOTIDE SEQUENCE [LARGE SCALE GENOMIC DNA]</scope>
    <source>
        <strain evidence="2 3">OMC1185</strain>
    </source>
</reference>
<evidence type="ECO:0000313" key="3">
    <source>
        <dbReference type="Proteomes" id="UP000305948"/>
    </source>
</evidence>
<dbReference type="EMBL" id="ML213525">
    <property type="protein sequence ID" value="TFK47183.1"/>
    <property type="molecule type" value="Genomic_DNA"/>
</dbReference>
<feature type="region of interest" description="Disordered" evidence="1">
    <location>
        <begin position="150"/>
        <end position="187"/>
    </location>
</feature>
<evidence type="ECO:0000313" key="2">
    <source>
        <dbReference type="EMBL" id="TFK47183.1"/>
    </source>
</evidence>
<dbReference type="AlphaFoldDB" id="A0A5C3MQX0"/>
<dbReference type="OrthoDB" id="10504981at2759"/>
<proteinExistence type="predicted"/>
<keyword evidence="3" id="KW-1185">Reference proteome</keyword>
<organism evidence="2 3">
    <name type="scientific">Heliocybe sulcata</name>
    <dbReference type="NCBI Taxonomy" id="5364"/>
    <lineage>
        <taxon>Eukaryota</taxon>
        <taxon>Fungi</taxon>
        <taxon>Dikarya</taxon>
        <taxon>Basidiomycota</taxon>
        <taxon>Agaricomycotina</taxon>
        <taxon>Agaricomycetes</taxon>
        <taxon>Gloeophyllales</taxon>
        <taxon>Gloeophyllaceae</taxon>
        <taxon>Heliocybe</taxon>
    </lineage>
</organism>
<sequence length="523" mass="59125">MSSWHDVWDPLPYHLKEKAVESAKFVWREIGGVVVTKLSRQSHLVRLAYIPKADGTPEAIAVHLLEPQSTGQQADTIRYRIDVINNCVEVLDGSPVESVLLSEEYRGLLQEVEAWVREIPVRENAKKEMDTRIENERAIRAIRQLKERLEQKEKQEIQKKDPRASYEQRLPELSGRKRKRPEEHPQGHCPTCFGRLLPCSLCGIVSCPQSGCPGQGTDLLTRLSPQSLVCFSCRTAGNWKDRPAAQCPDCKATKPNKYLFWCEGTVKGQRPAHKPKVIGCMLCGALNGTDGDLCSNVNCKMRQSIPFSRACKDCLQYGRTCTSHPDEWYCSFCKDAGIPTCPTCGEKQLCSMSYRARCRCGQIESCFDCLGLDEDGAQQGLDDFHDRLSDDEEEEDEDPVTVNGKPAVRFTTSGCHNHRDTWDTRFCAKCIKKLDVRDCDGCRNAFCKPCRVNRTCDKHGLIEVCKSCNGSENCKRCTKRYREMHPEEELQTGTLVADPRSNHDEGYLETGVPPTDIMNLMEF</sequence>
<protein>
    <submittedName>
        <fullName evidence="2">Uncharacterized protein</fullName>
    </submittedName>
</protein>
<evidence type="ECO:0000256" key="1">
    <source>
        <dbReference type="SAM" id="MobiDB-lite"/>
    </source>
</evidence>
<dbReference type="Proteomes" id="UP000305948">
    <property type="component" value="Unassembled WGS sequence"/>
</dbReference>